<keyword evidence="1" id="KW-1133">Transmembrane helix</keyword>
<feature type="transmembrane region" description="Helical" evidence="1">
    <location>
        <begin position="106"/>
        <end position="126"/>
    </location>
</feature>
<evidence type="ECO:0000256" key="1">
    <source>
        <dbReference type="SAM" id="Phobius"/>
    </source>
</evidence>
<dbReference type="RefSeq" id="WP_353929498.1">
    <property type="nucleotide sequence ID" value="NZ_CP150886.1"/>
</dbReference>
<dbReference type="EMBL" id="CP150886">
    <property type="protein sequence ID" value="WZB86584.1"/>
    <property type="molecule type" value="Genomic_DNA"/>
</dbReference>
<organism evidence="2 3">
    <name type="scientific">Okeanomitos corallinicola TIOX110</name>
    <dbReference type="NCBI Taxonomy" id="3133117"/>
    <lineage>
        <taxon>Bacteria</taxon>
        <taxon>Bacillati</taxon>
        <taxon>Cyanobacteriota</taxon>
        <taxon>Cyanophyceae</taxon>
        <taxon>Nostocales</taxon>
        <taxon>Aphanizomenonaceae</taxon>
        <taxon>Okeanomitos</taxon>
    </lineage>
</organism>
<feature type="transmembrane region" description="Helical" evidence="1">
    <location>
        <begin position="146"/>
        <end position="162"/>
    </location>
</feature>
<dbReference type="Gene3D" id="3.40.1360.10">
    <property type="match status" value="1"/>
</dbReference>
<protein>
    <submittedName>
        <fullName evidence="2">Uncharacterized protein</fullName>
    </submittedName>
</protein>
<keyword evidence="3" id="KW-1185">Reference proteome</keyword>
<proteinExistence type="predicted"/>
<reference evidence="2 3" key="1">
    <citation type="submission" date="2024-04" db="EMBL/GenBank/DDBJ databases">
        <title>Okeanomitos corallinicola gen. &amp; sp. nov. (Nostocales, Cyanobacteria), a new toxic marine heterocyst-forming cyanobacterium from a coral reef.</title>
        <authorList>
            <person name="Li H."/>
            <person name="Li R."/>
            <person name="Kang J."/>
            <person name="Hii K.S."/>
            <person name="Mohamed H.F."/>
            <person name="Xu X."/>
            <person name="Luo Z."/>
        </authorList>
    </citation>
    <scope>NUCLEOTIDE SEQUENCE [LARGE SCALE GENOMIC DNA]</scope>
    <source>
        <strain evidence="2 3">TIOX110</strain>
    </source>
</reference>
<evidence type="ECO:0000313" key="2">
    <source>
        <dbReference type="EMBL" id="WZB86584.1"/>
    </source>
</evidence>
<keyword evidence="1" id="KW-0812">Transmembrane</keyword>
<name>A0ABZ2UMI6_9CYAN</name>
<keyword evidence="1" id="KW-0472">Membrane</keyword>
<dbReference type="InterPro" id="IPR036078">
    <property type="entry name" value="Spo11/TopoVI_A_sf"/>
</dbReference>
<sequence length="432" mass="48422">MKCINCGTDNNLQDRTANQGRCKQCNHPFAFEPTSMGTVKITDPMFAKILADISVNNTLYFTPKQLLYFLDNRLRKKAFQPVSFVFLYLFFNIWVTLFFGGMTSAFLPNSFIIVNLIYQAATIFYLFNNTKSSKLNNSSRKSSAKTLIFIGIVIIVVGIFISLSLNSFPIFCTVVILGMLSTFLGTRQLGKVGNLPQEFLVPQSNLEGWLERWQQLNGKIEQLLHSPQERIAPASVNPDVTAYSFDRLIVCDSATIAQILIANNFHFENNCAILSVTGYPQTIFATTMEMLRRNPNLQVFAFHDCSPKGVSLLNHLLTSENWFLNSNLRIIDLGLLPRQILASKRGMFVQNAVPFARKSQELPTTVRQSLSAEELAWLDAGNFVELESFTPQMLIKVLQSGISGSLNLASHDSDLMLVDDSGNDIYIVESFG</sequence>
<dbReference type="SUPFAM" id="SSF56726">
    <property type="entry name" value="DNA topoisomerase IV, alpha subunit"/>
    <property type="match status" value="1"/>
</dbReference>
<gene>
    <name evidence="2" type="ORF">WJM97_14390</name>
</gene>
<evidence type="ECO:0000313" key="3">
    <source>
        <dbReference type="Proteomes" id="UP001483337"/>
    </source>
</evidence>
<feature type="transmembrane region" description="Helical" evidence="1">
    <location>
        <begin position="82"/>
        <end position="100"/>
    </location>
</feature>
<accession>A0ABZ2UMI6</accession>
<dbReference type="Proteomes" id="UP001483337">
    <property type="component" value="Chromosome"/>
</dbReference>